<evidence type="ECO:0000313" key="3">
    <source>
        <dbReference type="EMBL" id="TGE26425.1"/>
    </source>
</evidence>
<sequence>MKRIAAVLLLSVFFWVPAHAQLGVKAGLNAAVLQGSVGTDATYQTSYHAGVFYEIKVLDPILSIQPEILYSLQGTERKSDFVNYRSKLHYLNVPVLAKVTVGPVYVEAGPQAGFLLKAREDGVMVISQDGEGGATYATDDRSSWNDYKKLDLGVCVGAGLKLPLGFAVGGRFNAGLNDINNVKSVRGVNDPELKNRVFQAYVSFQLPDGN</sequence>
<evidence type="ECO:0000313" key="4">
    <source>
        <dbReference type="Proteomes" id="UP000298471"/>
    </source>
</evidence>
<proteinExistence type="predicted"/>
<organism evidence="3 4">
    <name type="scientific">Hymenobacter metallicola</name>
    <dbReference type="NCBI Taxonomy" id="2563114"/>
    <lineage>
        <taxon>Bacteria</taxon>
        <taxon>Pseudomonadati</taxon>
        <taxon>Bacteroidota</taxon>
        <taxon>Cytophagia</taxon>
        <taxon>Cytophagales</taxon>
        <taxon>Hymenobacteraceae</taxon>
        <taxon>Hymenobacter</taxon>
    </lineage>
</organism>
<dbReference type="AlphaFoldDB" id="A0A4Z0Q9M4"/>
<dbReference type="Pfam" id="PF13568">
    <property type="entry name" value="OMP_b-brl_2"/>
    <property type="match status" value="1"/>
</dbReference>
<protein>
    <submittedName>
        <fullName evidence="3">PorT family protein</fullName>
    </submittedName>
</protein>
<accession>A0A4Z0Q9M4</accession>
<reference evidence="3 4" key="1">
    <citation type="submission" date="2019-04" db="EMBL/GenBank/DDBJ databases">
        <authorList>
            <person name="Feng G."/>
            <person name="Zhang J."/>
            <person name="Zhu H."/>
        </authorList>
    </citation>
    <scope>NUCLEOTIDE SEQUENCE [LARGE SCALE GENOMIC DNA]</scope>
    <source>
        <strain evidence="3 4">9PBR-1</strain>
    </source>
</reference>
<evidence type="ECO:0000256" key="1">
    <source>
        <dbReference type="SAM" id="SignalP"/>
    </source>
</evidence>
<comment type="caution">
    <text evidence="3">The sequence shown here is derived from an EMBL/GenBank/DDBJ whole genome shotgun (WGS) entry which is preliminary data.</text>
</comment>
<dbReference type="Proteomes" id="UP000298471">
    <property type="component" value="Unassembled WGS sequence"/>
</dbReference>
<feature type="domain" description="Outer membrane protein beta-barrel" evidence="2">
    <location>
        <begin position="20"/>
        <end position="179"/>
    </location>
</feature>
<keyword evidence="4" id="KW-1185">Reference proteome</keyword>
<name>A0A4Z0Q9M4_9BACT</name>
<feature type="signal peptide" evidence="1">
    <location>
        <begin position="1"/>
        <end position="20"/>
    </location>
</feature>
<dbReference type="InterPro" id="IPR025665">
    <property type="entry name" value="Beta-barrel_OMP_2"/>
</dbReference>
<keyword evidence="1" id="KW-0732">Signal</keyword>
<dbReference type="EMBL" id="SRMB01000003">
    <property type="protein sequence ID" value="TGE26425.1"/>
    <property type="molecule type" value="Genomic_DNA"/>
</dbReference>
<evidence type="ECO:0000259" key="2">
    <source>
        <dbReference type="Pfam" id="PF13568"/>
    </source>
</evidence>
<gene>
    <name evidence="3" type="ORF">E5K02_16660</name>
</gene>
<dbReference type="OrthoDB" id="1160354at2"/>
<dbReference type="RefSeq" id="WP_135396334.1">
    <property type="nucleotide sequence ID" value="NZ_SRMB01000003.1"/>
</dbReference>
<feature type="chain" id="PRO_5021425801" evidence="1">
    <location>
        <begin position="21"/>
        <end position="210"/>
    </location>
</feature>